<dbReference type="PANTHER" id="PTHR37490:SF3">
    <property type="entry name" value="DUF3431 DOMAIN CONTAINING PROTEIN"/>
    <property type="match status" value="1"/>
</dbReference>
<feature type="compositionally biased region" description="Basic and acidic residues" evidence="1">
    <location>
        <begin position="409"/>
        <end position="420"/>
    </location>
</feature>
<keyword evidence="3" id="KW-1185">Reference proteome</keyword>
<protein>
    <submittedName>
        <fullName evidence="2">Uncharacterized protein</fullName>
    </submittedName>
</protein>
<dbReference type="PANTHER" id="PTHR37490">
    <property type="entry name" value="EXPRESSED PROTEIN"/>
    <property type="match status" value="1"/>
</dbReference>
<dbReference type="Pfam" id="PF11913">
    <property type="entry name" value="DUF3431"/>
    <property type="match status" value="1"/>
</dbReference>
<gene>
    <name evidence="2" type="ORF">EYC80_004866</name>
</gene>
<name>A0A5N6KIK7_MONLA</name>
<dbReference type="EMBL" id="VIGI01000002">
    <property type="protein sequence ID" value="KAB8303441.1"/>
    <property type="molecule type" value="Genomic_DNA"/>
</dbReference>
<comment type="caution">
    <text evidence="2">The sequence shown here is derived from an EMBL/GenBank/DDBJ whole genome shotgun (WGS) entry which is preliminary data.</text>
</comment>
<evidence type="ECO:0000256" key="1">
    <source>
        <dbReference type="SAM" id="MobiDB-lite"/>
    </source>
</evidence>
<dbReference type="OrthoDB" id="426718at2759"/>
<evidence type="ECO:0000313" key="3">
    <source>
        <dbReference type="Proteomes" id="UP000326757"/>
    </source>
</evidence>
<accession>A0A5N6KIK7</accession>
<feature type="compositionally biased region" description="Basic and acidic residues" evidence="1">
    <location>
        <begin position="38"/>
        <end position="52"/>
    </location>
</feature>
<proteinExistence type="predicted"/>
<sequence length="420" mass="47841">MHTRYIPREGYRLHDPVRCTRNFQPSTLHRQPPHNPSPKHETNHPQRSRESHALPQRPLPHHLSQPFLQQYLIPLDPHPLPPARPKVHTHPSPHGLCPGLSTTTKPALIVSRVEADGETAWFDALSHKYHICIYNVDSPPLLKSSQKVLQVPANRAHEAMPYLTFLIDNYENVPAAGAVFVHGNRFQWHNDHPRYDNLDLLRLLDVEKALRGGGYHNLKCDWSLSTCRKEAVPQGSLETSMQASLQPWDKRAVSDAAMPKALKVLFGEGKQLSRTDVVRSQCCAQFAVSRKSIWRHSREEYLALRQWLLNSDGAPSDDKVAGRILSYLWHVLFMEQEGEEEGMVDLERLNRQACPSAEECYCRLYGKCNLDCRTKGTCQGQYRLPKDLKLPDDYGKQFEYSYGQSDGQSDGHSDGHSDSL</sequence>
<dbReference type="Proteomes" id="UP000326757">
    <property type="component" value="Unassembled WGS sequence"/>
</dbReference>
<dbReference type="AlphaFoldDB" id="A0A5N6KIK7"/>
<organism evidence="2 3">
    <name type="scientific">Monilinia laxa</name>
    <name type="common">Brown rot fungus</name>
    <name type="synonym">Sclerotinia laxa</name>
    <dbReference type="NCBI Taxonomy" id="61186"/>
    <lineage>
        <taxon>Eukaryota</taxon>
        <taxon>Fungi</taxon>
        <taxon>Dikarya</taxon>
        <taxon>Ascomycota</taxon>
        <taxon>Pezizomycotina</taxon>
        <taxon>Leotiomycetes</taxon>
        <taxon>Helotiales</taxon>
        <taxon>Sclerotiniaceae</taxon>
        <taxon>Monilinia</taxon>
    </lineage>
</organism>
<evidence type="ECO:0000313" key="2">
    <source>
        <dbReference type="EMBL" id="KAB8303441.1"/>
    </source>
</evidence>
<feature type="region of interest" description="Disordered" evidence="1">
    <location>
        <begin position="397"/>
        <end position="420"/>
    </location>
</feature>
<reference evidence="2 3" key="1">
    <citation type="submission" date="2019-06" db="EMBL/GenBank/DDBJ databases">
        <title>Genome Sequence of the Brown Rot Fungal Pathogen Monilinia laxa.</title>
        <authorList>
            <person name="De Miccolis Angelini R.M."/>
            <person name="Landi L."/>
            <person name="Abate D."/>
            <person name="Pollastro S."/>
            <person name="Romanazzi G."/>
            <person name="Faretra F."/>
        </authorList>
    </citation>
    <scope>NUCLEOTIDE SEQUENCE [LARGE SCALE GENOMIC DNA]</scope>
    <source>
        <strain evidence="2 3">Mlax316</strain>
    </source>
</reference>
<dbReference type="InterPro" id="IPR021838">
    <property type="entry name" value="DUF3431"/>
</dbReference>
<feature type="region of interest" description="Disordered" evidence="1">
    <location>
        <begin position="23"/>
        <end position="61"/>
    </location>
</feature>